<protein>
    <submittedName>
        <fullName evidence="1">Uncharacterized protein</fullName>
    </submittedName>
</protein>
<proteinExistence type="predicted"/>
<keyword evidence="2" id="KW-1185">Reference proteome</keyword>
<accession>A0A8E2DRP4</accession>
<dbReference type="AlphaFoldDB" id="A0A8E2DRP4"/>
<evidence type="ECO:0000313" key="1">
    <source>
        <dbReference type="EMBL" id="OCH94584.1"/>
    </source>
</evidence>
<organism evidence="1 2">
    <name type="scientific">Obba rivulosa</name>
    <dbReference type="NCBI Taxonomy" id="1052685"/>
    <lineage>
        <taxon>Eukaryota</taxon>
        <taxon>Fungi</taxon>
        <taxon>Dikarya</taxon>
        <taxon>Basidiomycota</taxon>
        <taxon>Agaricomycotina</taxon>
        <taxon>Agaricomycetes</taxon>
        <taxon>Polyporales</taxon>
        <taxon>Gelatoporiaceae</taxon>
        <taxon>Obba</taxon>
    </lineage>
</organism>
<dbReference type="EMBL" id="KV722342">
    <property type="protein sequence ID" value="OCH94584.1"/>
    <property type="molecule type" value="Genomic_DNA"/>
</dbReference>
<gene>
    <name evidence="1" type="ORF">OBBRIDRAFT_831637</name>
</gene>
<evidence type="ECO:0000313" key="2">
    <source>
        <dbReference type="Proteomes" id="UP000250043"/>
    </source>
</evidence>
<sequence>MAETVAAQRRYSGDKSSRNPVKAPLIADIDLASIDVFIKSAAHAARILSWEVPECLAVARQLPTSSKAVALKARVEEAQDATYQANEASLNALFIVRMACYLLMLLTREKLGGGHIEFFSSRFTYSDVVLQMSRYMTMCVGAYTKLETCAKMWEEVAVLSSKFRPFTPRFVARLGLDLGDALGIEPGLDSVVKVDVADYAKHFAVLVCAIRGELEAVEAFILRCEGHIKSPEFNLTSILDQEHVLVWGRLERSWEYYLSRASAANDLMVLKQEMYELDFIREAREEAFGNQTSGGENSFF</sequence>
<reference evidence="1 2" key="1">
    <citation type="submission" date="2016-07" db="EMBL/GenBank/DDBJ databases">
        <title>Draft genome of the white-rot fungus Obba rivulosa 3A-2.</title>
        <authorList>
            <consortium name="DOE Joint Genome Institute"/>
            <person name="Miettinen O."/>
            <person name="Riley R."/>
            <person name="Acob R."/>
            <person name="Barry K."/>
            <person name="Cullen D."/>
            <person name="De Vries R."/>
            <person name="Hainaut M."/>
            <person name="Hatakka A."/>
            <person name="Henrissat B."/>
            <person name="Hilden K."/>
            <person name="Kuo R."/>
            <person name="Labutti K."/>
            <person name="Lipzen A."/>
            <person name="Makela M.R."/>
            <person name="Sandor L."/>
            <person name="Spatafora J.W."/>
            <person name="Grigoriev I.V."/>
            <person name="Hibbett D.S."/>
        </authorList>
    </citation>
    <scope>NUCLEOTIDE SEQUENCE [LARGE SCALE GENOMIC DNA]</scope>
    <source>
        <strain evidence="1 2">3A-2</strain>
    </source>
</reference>
<dbReference type="Proteomes" id="UP000250043">
    <property type="component" value="Unassembled WGS sequence"/>
</dbReference>
<name>A0A8E2DRP4_9APHY</name>